<reference evidence="1" key="1">
    <citation type="journal article" date="2023" name="G3 (Bethesda)">
        <title>A reference genome for the long-term kleptoplast-retaining sea slug Elysia crispata morphotype clarki.</title>
        <authorList>
            <person name="Eastman K.E."/>
            <person name="Pendleton A.L."/>
            <person name="Shaikh M.A."/>
            <person name="Suttiyut T."/>
            <person name="Ogas R."/>
            <person name="Tomko P."/>
            <person name="Gavelis G."/>
            <person name="Widhalm J.R."/>
            <person name="Wisecaver J.H."/>
        </authorList>
    </citation>
    <scope>NUCLEOTIDE SEQUENCE</scope>
    <source>
        <strain evidence="1">ECLA1</strain>
    </source>
</reference>
<dbReference type="AlphaFoldDB" id="A0AAE0XPZ6"/>
<keyword evidence="2" id="KW-1185">Reference proteome</keyword>
<proteinExistence type="predicted"/>
<evidence type="ECO:0000313" key="1">
    <source>
        <dbReference type="EMBL" id="KAK3702522.1"/>
    </source>
</evidence>
<dbReference type="EMBL" id="JAWDGP010007852">
    <property type="protein sequence ID" value="KAK3702522.1"/>
    <property type="molecule type" value="Genomic_DNA"/>
</dbReference>
<protein>
    <submittedName>
        <fullName evidence="1">Uncharacterized protein</fullName>
    </submittedName>
</protein>
<organism evidence="1 2">
    <name type="scientific">Elysia crispata</name>
    <name type="common">lettuce slug</name>
    <dbReference type="NCBI Taxonomy" id="231223"/>
    <lineage>
        <taxon>Eukaryota</taxon>
        <taxon>Metazoa</taxon>
        <taxon>Spiralia</taxon>
        <taxon>Lophotrochozoa</taxon>
        <taxon>Mollusca</taxon>
        <taxon>Gastropoda</taxon>
        <taxon>Heterobranchia</taxon>
        <taxon>Euthyneura</taxon>
        <taxon>Panpulmonata</taxon>
        <taxon>Sacoglossa</taxon>
        <taxon>Placobranchoidea</taxon>
        <taxon>Plakobranchidae</taxon>
        <taxon>Elysia</taxon>
    </lineage>
</organism>
<comment type="caution">
    <text evidence="1">The sequence shown here is derived from an EMBL/GenBank/DDBJ whole genome shotgun (WGS) entry which is preliminary data.</text>
</comment>
<sequence length="110" mass="12098">MHSSNSSKTLPLIISFPPQYPKAVCCWSCLTSKLFTYFCHLRAVWLLVLSDIKTVHILLPSQSCLLLVLSDIKTVHIVLPSQACLLLVLSDIKTVHKVLPSQGCLVAGLV</sequence>
<accession>A0AAE0XPZ6</accession>
<gene>
    <name evidence="1" type="ORF">RRG08_042515</name>
</gene>
<evidence type="ECO:0000313" key="2">
    <source>
        <dbReference type="Proteomes" id="UP001283361"/>
    </source>
</evidence>
<dbReference type="Proteomes" id="UP001283361">
    <property type="component" value="Unassembled WGS sequence"/>
</dbReference>
<name>A0AAE0XPZ6_9GAST</name>